<proteinExistence type="predicted"/>
<reference evidence="1 5" key="3">
    <citation type="submission" date="2019-10" db="EMBL/GenBank/DDBJ databases">
        <title>Genetic environment of the oxa23 gene and comparative analysis of carbapenem resistant Acinetobacter baumannii isolates belonging to global clone 1, lineage 2 recovered in a burns hospital outbreak in 2012-2013.</title>
        <authorList>
            <person name="Douraghi M."/>
            <person name="Aris P."/>
            <person name="Kenyon J."/>
            <person name="Hamidian M."/>
        </authorList>
    </citation>
    <scope>NUCLEOTIDE SEQUENCE [LARGE SCALE GENOMIC DNA]</scope>
    <source>
        <strain evidence="1 5">ABS103</strain>
    </source>
</reference>
<evidence type="ECO:0000313" key="4">
    <source>
        <dbReference type="Proteomes" id="UP000194699"/>
    </source>
</evidence>
<evidence type="ECO:0000313" key="1">
    <source>
        <dbReference type="EMBL" id="MQR49472.1"/>
    </source>
</evidence>
<dbReference type="EMBL" id="WWCH01000001">
    <property type="protein sequence ID" value="MYM79037.1"/>
    <property type="molecule type" value="Genomic_DNA"/>
</dbReference>
<dbReference type="Proteomes" id="UP000194699">
    <property type="component" value="Unassembled WGS sequence"/>
</dbReference>
<dbReference type="EMBL" id="NGEL01000056">
    <property type="protein sequence ID" value="OTM90940.1"/>
    <property type="molecule type" value="Genomic_DNA"/>
</dbReference>
<comment type="caution">
    <text evidence="1">The sequence shown here is derived from an EMBL/GenBank/DDBJ whole genome shotgun (WGS) entry which is preliminary data.</text>
</comment>
<organism evidence="1 5">
    <name type="scientific">Acinetobacter baumannii</name>
    <dbReference type="NCBI Taxonomy" id="470"/>
    <lineage>
        <taxon>Bacteria</taxon>
        <taxon>Pseudomonadati</taxon>
        <taxon>Pseudomonadota</taxon>
        <taxon>Gammaproteobacteria</taxon>
        <taxon>Moraxellales</taxon>
        <taxon>Moraxellaceae</taxon>
        <taxon>Acinetobacter</taxon>
        <taxon>Acinetobacter calcoaceticus/baumannii complex</taxon>
    </lineage>
</organism>
<dbReference type="Proteomes" id="UP000480763">
    <property type="component" value="Unassembled WGS sequence"/>
</dbReference>
<sequence>MIIRLSTTMLDSYLWGISNDDMTSEELAKELFLGKTQNMAMKCGTAFHALLEHDLNYEVTKEMGFNFLFSEGLDGTLELGDVREQKYVTRIFDDVDLVAKIDAETSSKLIDHKLTAAFDPDKYMDAFQWRAYLLVKQYDNFKYQVFEHSGLDKVVDGLTEVKIKSYHELHQHSYQNMESDVKALVREVADFAKYWKPKLGVAA</sequence>
<evidence type="ECO:0000313" key="5">
    <source>
        <dbReference type="Proteomes" id="UP000461234"/>
    </source>
</evidence>
<dbReference type="RefSeq" id="WP_006581905.1">
    <property type="nucleotide sequence ID" value="NZ_CP010397.1"/>
</dbReference>
<dbReference type="AlphaFoldDB" id="A0A0B2XYM7"/>
<evidence type="ECO:0000313" key="3">
    <source>
        <dbReference type="EMBL" id="OTM90940.1"/>
    </source>
</evidence>
<evidence type="ECO:0000313" key="2">
    <source>
        <dbReference type="EMBL" id="MYM79037.1"/>
    </source>
</evidence>
<dbReference type="EMBL" id="WIOC01000009">
    <property type="protein sequence ID" value="MQR49472.1"/>
    <property type="molecule type" value="Genomic_DNA"/>
</dbReference>
<reference evidence="3 4" key="2">
    <citation type="submission" date="2017-05" db="EMBL/GenBank/DDBJ databases">
        <authorList>
            <person name="Song R."/>
            <person name="Chenine A.L."/>
            <person name="Ruprecht R.M."/>
        </authorList>
    </citation>
    <scope>NUCLEOTIDE SEQUENCE [LARGE SCALE GENOMIC DNA]</scope>
    <source>
        <strain evidence="3 4">PR350</strain>
    </source>
</reference>
<evidence type="ECO:0000313" key="6">
    <source>
        <dbReference type="Proteomes" id="UP000480763"/>
    </source>
</evidence>
<protein>
    <submittedName>
        <fullName evidence="1">Uncharacterized protein</fullName>
    </submittedName>
</protein>
<accession>A0A0B2XYM7</accession>
<name>A0A0B2XYM7_ACIBA</name>
<reference evidence="2 6" key="1">
    <citation type="journal article" date="2017" name="Ann. Clin. Microbiol. Antimicrob.">
        <title>New eight genes identified at the clinical multidrug-resistant Acinetobacter baumannii DMS06669 strain in a Vietnam hospital.</title>
        <authorList>
            <person name="Si-Tuan N."/>
            <person name="Ngoc H.M."/>
            <person name="Hang P.T.T."/>
            <person name="Nguyen C."/>
            <person name="Van P.H."/>
            <person name="Huong N.T."/>
        </authorList>
    </citation>
    <scope>NUCLEOTIDE SEQUENCE [LARGE SCALE GENOMIC DNA]</scope>
    <source>
        <strain evidence="2 6">DMS06669</strain>
    </source>
</reference>
<gene>
    <name evidence="3" type="ORF">B9X95_05855</name>
    <name evidence="1" type="ORF">F2P40_09095</name>
    <name evidence="2" type="ORF">GSE42_14000</name>
</gene>
<reference evidence="2" key="4">
    <citation type="submission" date="2019-12" db="EMBL/GenBank/DDBJ databases">
        <authorList>
            <person name="Nguyen S.-T."/>
        </authorList>
    </citation>
    <scope>NUCLEOTIDE SEQUENCE</scope>
    <source>
        <strain evidence="2">DMS06669</strain>
    </source>
</reference>
<dbReference type="Proteomes" id="UP000461234">
    <property type="component" value="Unassembled WGS sequence"/>
</dbReference>